<evidence type="ECO:0000256" key="10">
    <source>
        <dbReference type="ARBA" id="ARBA00022840"/>
    </source>
</evidence>
<accession>A0A5R8XXK1</accession>
<dbReference type="Gene3D" id="3.30.450.20">
    <property type="entry name" value="PAS domain"/>
    <property type="match status" value="2"/>
</dbReference>
<dbReference type="Pfam" id="PF21623">
    <property type="entry name" value="HK_sensor_dom_bact"/>
    <property type="match status" value="1"/>
</dbReference>
<dbReference type="PANTHER" id="PTHR43304:SF1">
    <property type="entry name" value="PAC DOMAIN-CONTAINING PROTEIN"/>
    <property type="match status" value="1"/>
</dbReference>
<dbReference type="InterPro" id="IPR052162">
    <property type="entry name" value="Sensor_kinase/Photoreceptor"/>
</dbReference>
<dbReference type="InterPro" id="IPR003594">
    <property type="entry name" value="HATPase_dom"/>
</dbReference>
<dbReference type="SUPFAM" id="SSF103190">
    <property type="entry name" value="Sensory domain-like"/>
    <property type="match status" value="1"/>
</dbReference>
<dbReference type="Proteomes" id="UP000308901">
    <property type="component" value="Unassembled WGS sequence"/>
</dbReference>
<keyword evidence="6" id="KW-0808">Transferase</keyword>
<evidence type="ECO:0000259" key="17">
    <source>
        <dbReference type="PROSITE" id="PS50113"/>
    </source>
</evidence>
<dbReference type="InterPro" id="IPR000700">
    <property type="entry name" value="PAS-assoc_C"/>
</dbReference>
<keyword evidence="8" id="KW-0547">Nucleotide-binding</keyword>
<evidence type="ECO:0000313" key="19">
    <source>
        <dbReference type="Proteomes" id="UP000308901"/>
    </source>
</evidence>
<dbReference type="Pfam" id="PF02518">
    <property type="entry name" value="HATPase_c"/>
    <property type="match status" value="1"/>
</dbReference>
<evidence type="ECO:0000256" key="7">
    <source>
        <dbReference type="ARBA" id="ARBA00022692"/>
    </source>
</evidence>
<comment type="catalytic activity">
    <reaction evidence="1">
        <text>ATP + protein L-histidine = ADP + protein N-phospho-L-histidine.</text>
        <dbReference type="EC" id="2.7.13.3"/>
    </reaction>
</comment>
<comment type="subcellular location">
    <subcellularLocation>
        <location evidence="2">Cell membrane</location>
        <topology evidence="2">Multi-pass membrane protein</topology>
    </subcellularLocation>
</comment>
<feature type="coiled-coil region" evidence="13">
    <location>
        <begin position="323"/>
        <end position="357"/>
    </location>
</feature>
<dbReference type="SMART" id="SM00086">
    <property type="entry name" value="PAC"/>
    <property type="match status" value="1"/>
</dbReference>
<keyword evidence="12" id="KW-0902">Two-component regulatory system</keyword>
<feature type="transmembrane region" description="Helical" evidence="14">
    <location>
        <begin position="12"/>
        <end position="31"/>
    </location>
</feature>
<dbReference type="AlphaFoldDB" id="A0A5R8XXK1"/>
<evidence type="ECO:0000256" key="1">
    <source>
        <dbReference type="ARBA" id="ARBA00000085"/>
    </source>
</evidence>
<organism evidence="18 19">
    <name type="scientific">Arcobacter arenosus</name>
    <dbReference type="NCBI Taxonomy" id="2576037"/>
    <lineage>
        <taxon>Bacteria</taxon>
        <taxon>Pseudomonadati</taxon>
        <taxon>Campylobacterota</taxon>
        <taxon>Epsilonproteobacteria</taxon>
        <taxon>Campylobacterales</taxon>
        <taxon>Arcobacteraceae</taxon>
        <taxon>Arcobacter</taxon>
    </lineage>
</organism>
<dbReference type="OrthoDB" id="9789238at2"/>
<dbReference type="InterPro" id="IPR004358">
    <property type="entry name" value="Sig_transdc_His_kin-like_C"/>
</dbReference>
<keyword evidence="5" id="KW-0597">Phosphoprotein</keyword>
<evidence type="ECO:0000256" key="8">
    <source>
        <dbReference type="ARBA" id="ARBA00022741"/>
    </source>
</evidence>
<name>A0A5R8XXK1_9BACT</name>
<dbReference type="NCBIfam" id="TIGR00229">
    <property type="entry name" value="sensory_box"/>
    <property type="match status" value="1"/>
</dbReference>
<dbReference type="Gene3D" id="1.10.287.130">
    <property type="match status" value="1"/>
</dbReference>
<keyword evidence="13" id="KW-0175">Coiled coil</keyword>
<dbReference type="RefSeq" id="WP_138153382.1">
    <property type="nucleotide sequence ID" value="NZ_VANU01000006.1"/>
</dbReference>
<dbReference type="InterPro" id="IPR001610">
    <property type="entry name" value="PAC"/>
</dbReference>
<dbReference type="InterPro" id="IPR029151">
    <property type="entry name" value="Sensor-like_sf"/>
</dbReference>
<evidence type="ECO:0000259" key="15">
    <source>
        <dbReference type="PROSITE" id="PS50109"/>
    </source>
</evidence>
<dbReference type="Gene3D" id="3.30.565.10">
    <property type="entry name" value="Histidine kinase-like ATPase, C-terminal domain"/>
    <property type="match status" value="1"/>
</dbReference>
<dbReference type="PROSITE" id="PS50113">
    <property type="entry name" value="PAC"/>
    <property type="match status" value="1"/>
</dbReference>
<comment type="caution">
    <text evidence="18">The sequence shown here is derived from an EMBL/GenBank/DDBJ whole genome shotgun (WGS) entry which is preliminary data.</text>
</comment>
<dbReference type="SUPFAM" id="SSF55785">
    <property type="entry name" value="PYP-like sensor domain (PAS domain)"/>
    <property type="match status" value="1"/>
</dbReference>
<dbReference type="SUPFAM" id="SSF47384">
    <property type="entry name" value="Homodimeric domain of signal transducing histidine kinase"/>
    <property type="match status" value="1"/>
</dbReference>
<proteinExistence type="predicted"/>
<evidence type="ECO:0000256" key="9">
    <source>
        <dbReference type="ARBA" id="ARBA00022777"/>
    </source>
</evidence>
<dbReference type="PROSITE" id="PS50112">
    <property type="entry name" value="PAS"/>
    <property type="match status" value="1"/>
</dbReference>
<dbReference type="InterPro" id="IPR035965">
    <property type="entry name" value="PAS-like_dom_sf"/>
</dbReference>
<feature type="domain" description="Histidine kinase" evidence="15">
    <location>
        <begin position="507"/>
        <end position="718"/>
    </location>
</feature>
<dbReference type="EC" id="2.7.13.3" evidence="3"/>
<evidence type="ECO:0000313" key="18">
    <source>
        <dbReference type="EMBL" id="TLP36152.1"/>
    </source>
</evidence>
<dbReference type="PROSITE" id="PS50109">
    <property type="entry name" value="HIS_KIN"/>
    <property type="match status" value="1"/>
</dbReference>
<dbReference type="GO" id="GO:0000155">
    <property type="term" value="F:phosphorelay sensor kinase activity"/>
    <property type="evidence" value="ECO:0007669"/>
    <property type="project" value="InterPro"/>
</dbReference>
<keyword evidence="10" id="KW-0067">ATP-binding</keyword>
<dbReference type="InterPro" id="IPR048760">
    <property type="entry name" value="VP0354-like_sensor_dom"/>
</dbReference>
<dbReference type="SMART" id="SM00387">
    <property type="entry name" value="HATPase_c"/>
    <property type="match status" value="1"/>
</dbReference>
<evidence type="ECO:0000256" key="4">
    <source>
        <dbReference type="ARBA" id="ARBA00022475"/>
    </source>
</evidence>
<keyword evidence="19" id="KW-1185">Reference proteome</keyword>
<dbReference type="InterPro" id="IPR013655">
    <property type="entry name" value="PAS_fold_3"/>
</dbReference>
<dbReference type="SUPFAM" id="SSF55874">
    <property type="entry name" value="ATPase domain of HSP90 chaperone/DNA topoisomerase II/histidine kinase"/>
    <property type="match status" value="1"/>
</dbReference>
<dbReference type="GO" id="GO:0005524">
    <property type="term" value="F:ATP binding"/>
    <property type="evidence" value="ECO:0007669"/>
    <property type="project" value="UniProtKB-KW"/>
</dbReference>
<evidence type="ECO:0000256" key="2">
    <source>
        <dbReference type="ARBA" id="ARBA00004651"/>
    </source>
</evidence>
<dbReference type="InterPro" id="IPR000014">
    <property type="entry name" value="PAS"/>
</dbReference>
<dbReference type="EMBL" id="VANU01000006">
    <property type="protein sequence ID" value="TLP36152.1"/>
    <property type="molecule type" value="Genomic_DNA"/>
</dbReference>
<evidence type="ECO:0000256" key="12">
    <source>
        <dbReference type="ARBA" id="ARBA00023012"/>
    </source>
</evidence>
<feature type="transmembrane region" description="Helical" evidence="14">
    <location>
        <begin position="301"/>
        <end position="319"/>
    </location>
</feature>
<protein>
    <recommendedName>
        <fullName evidence="3">histidine kinase</fullName>
        <ecNumber evidence="3">2.7.13.3</ecNumber>
    </recommendedName>
</protein>
<keyword evidence="14" id="KW-0472">Membrane</keyword>
<evidence type="ECO:0000256" key="3">
    <source>
        <dbReference type="ARBA" id="ARBA00012438"/>
    </source>
</evidence>
<gene>
    <name evidence="18" type="ORF">FDK22_12825</name>
</gene>
<evidence type="ECO:0000256" key="11">
    <source>
        <dbReference type="ARBA" id="ARBA00022989"/>
    </source>
</evidence>
<dbReference type="CDD" id="cd00130">
    <property type="entry name" value="PAS"/>
    <property type="match status" value="1"/>
</dbReference>
<reference evidence="18 19" key="1">
    <citation type="submission" date="2019-05" db="EMBL/GenBank/DDBJ databases">
        <title>Arcobacter sp. nov., isolated from sea sediment.</title>
        <authorList>
            <person name="Kim W."/>
        </authorList>
    </citation>
    <scope>NUCLEOTIDE SEQUENCE [LARGE SCALE GENOMIC DNA]</scope>
    <source>
        <strain evidence="18 19">CAU 1517</strain>
    </source>
</reference>
<dbReference type="Pfam" id="PF08447">
    <property type="entry name" value="PAS_3"/>
    <property type="match status" value="1"/>
</dbReference>
<feature type="domain" description="PAS" evidence="16">
    <location>
        <begin position="347"/>
        <end position="419"/>
    </location>
</feature>
<keyword evidence="9" id="KW-0418">Kinase</keyword>
<evidence type="ECO:0000256" key="6">
    <source>
        <dbReference type="ARBA" id="ARBA00022679"/>
    </source>
</evidence>
<evidence type="ECO:0000256" key="13">
    <source>
        <dbReference type="SAM" id="Coils"/>
    </source>
</evidence>
<evidence type="ECO:0000256" key="5">
    <source>
        <dbReference type="ARBA" id="ARBA00022553"/>
    </source>
</evidence>
<dbReference type="PANTHER" id="PTHR43304">
    <property type="entry name" value="PHYTOCHROME-LIKE PROTEIN CPH1"/>
    <property type="match status" value="1"/>
</dbReference>
<evidence type="ECO:0000259" key="16">
    <source>
        <dbReference type="PROSITE" id="PS50112"/>
    </source>
</evidence>
<dbReference type="InterPro" id="IPR036890">
    <property type="entry name" value="HATPase_C_sf"/>
</dbReference>
<dbReference type="PRINTS" id="PR00344">
    <property type="entry name" value="BCTRLSENSOR"/>
</dbReference>
<keyword evidence="4" id="KW-1003">Cell membrane</keyword>
<sequence>MNTSVKSLVKIFFSLFIIFVFIQIGISYFYFKQSKKNLINNSLKSELKIKRKIFIEHFITNSSNFLFSIQDSQAFQKFLQGDNTYLKENENIFLALAKSHKYIDQVRYIDENGYENIRIDQDRKINTTTVVRSEQLQNKANRYYFEESLYKPMNKVWFSKLDLNVENGEIEFPYVPTIRAILPLEKNNDFKGILIINFNISSLLKQITFSEKFNYILTNKKSEILIHYNDEYDWSEYSNNGVKLDKFITKDKNEIITNFEFSNPNFSSIYICNQIKDSLILVGSIKDEYLKNLEKEHIQRGVLIIISILLIFLIIFTFTKVRLTEILNKLKKADEINEELSENLEISEENWRSAIENSGDGHWEWNTSTNEIHFSNNWKTMLGYEEDEISNNFFEWEKRVHKDDIKRVLKEVDKFVKQKDYKYKVKFRMETKDGSYKWIFAQGYILRKDKEGNPLRIVGTHKDITTDIKNEQFLKDEVKRKTDENFKQFQLIQQQSKLAAMGEMIGAIAHQWRQPLNEISIRIQKLKYAYKKNEIDEEFIQDFINKNKITINFMSNTIDDFRNFFTIDKKPIRFSINESIKNVLNLTEAQLKKQNIKISLNEYQDFEINGYKSEFEHVIMNFISNSKYELEEKKIENPEIIINIKEYELEFEDNAGGIPKDLITRIFEPYFTSKDQGKGTGMGLYMSKMIIEDNMKGSIEVENTQKGAKFIIRFNKEGEKY</sequence>
<dbReference type="InterPro" id="IPR005467">
    <property type="entry name" value="His_kinase_dom"/>
</dbReference>
<feature type="domain" description="PAC" evidence="17">
    <location>
        <begin position="423"/>
        <end position="476"/>
    </location>
</feature>
<keyword evidence="7 14" id="KW-0812">Transmembrane</keyword>
<dbReference type="GO" id="GO:0005886">
    <property type="term" value="C:plasma membrane"/>
    <property type="evidence" value="ECO:0007669"/>
    <property type="project" value="UniProtKB-SubCell"/>
</dbReference>
<keyword evidence="11 14" id="KW-1133">Transmembrane helix</keyword>
<dbReference type="CDD" id="cd00075">
    <property type="entry name" value="HATPase"/>
    <property type="match status" value="1"/>
</dbReference>
<dbReference type="InterPro" id="IPR036097">
    <property type="entry name" value="HisK_dim/P_sf"/>
</dbReference>
<evidence type="ECO:0000256" key="14">
    <source>
        <dbReference type="SAM" id="Phobius"/>
    </source>
</evidence>